<evidence type="ECO:0000313" key="1">
    <source>
        <dbReference type="Ensembl" id="ENSSLDP00000018577.1"/>
    </source>
</evidence>
<dbReference type="AlphaFoldDB" id="A0A3B4XRH4"/>
<reference evidence="1" key="1">
    <citation type="submission" date="2025-08" db="UniProtKB">
        <authorList>
            <consortium name="Ensembl"/>
        </authorList>
    </citation>
    <scope>IDENTIFICATION</scope>
</reference>
<organism evidence="1 2">
    <name type="scientific">Seriola lalandi dorsalis</name>
    <dbReference type="NCBI Taxonomy" id="1841481"/>
    <lineage>
        <taxon>Eukaryota</taxon>
        <taxon>Metazoa</taxon>
        <taxon>Chordata</taxon>
        <taxon>Craniata</taxon>
        <taxon>Vertebrata</taxon>
        <taxon>Euteleostomi</taxon>
        <taxon>Actinopterygii</taxon>
        <taxon>Neopterygii</taxon>
        <taxon>Teleostei</taxon>
        <taxon>Neoteleostei</taxon>
        <taxon>Acanthomorphata</taxon>
        <taxon>Carangaria</taxon>
        <taxon>Carangiformes</taxon>
        <taxon>Carangidae</taxon>
        <taxon>Seriola</taxon>
    </lineage>
</organism>
<keyword evidence="2" id="KW-1185">Reference proteome</keyword>
<name>A0A3B4XRH4_SERLL</name>
<dbReference type="Proteomes" id="UP000261360">
    <property type="component" value="Unplaced"/>
</dbReference>
<reference evidence="1" key="2">
    <citation type="submission" date="2025-09" db="UniProtKB">
        <authorList>
            <consortium name="Ensembl"/>
        </authorList>
    </citation>
    <scope>IDENTIFICATION</scope>
</reference>
<accession>A0A3B4XRH4</accession>
<dbReference type="Ensembl" id="ENSSLDT00000019209.1">
    <property type="protein sequence ID" value="ENSSLDP00000018577.1"/>
    <property type="gene ID" value="ENSSLDG00000014611.1"/>
</dbReference>
<proteinExistence type="predicted"/>
<sequence>MHFWEIRKSISSDHFFINLSISILVKSAEPECCFKQEPESIASCLYHTHGCLFKCLVLSNTKGNIPFVIISIFH</sequence>
<protein>
    <submittedName>
        <fullName evidence="1">Uncharacterized protein</fullName>
    </submittedName>
</protein>
<evidence type="ECO:0000313" key="2">
    <source>
        <dbReference type="Proteomes" id="UP000261360"/>
    </source>
</evidence>